<keyword evidence="1" id="KW-0472">Membrane</keyword>
<evidence type="ECO:0000313" key="3">
    <source>
        <dbReference type="Proteomes" id="UP001354989"/>
    </source>
</evidence>
<dbReference type="EMBL" id="AP025292">
    <property type="protein sequence ID" value="BDD00213.1"/>
    <property type="molecule type" value="Genomic_DNA"/>
</dbReference>
<organism evidence="2 3">
    <name type="scientific">Persicobacter psychrovividus</name>
    <dbReference type="NCBI Taxonomy" id="387638"/>
    <lineage>
        <taxon>Bacteria</taxon>
        <taxon>Pseudomonadati</taxon>
        <taxon>Bacteroidota</taxon>
        <taxon>Cytophagia</taxon>
        <taxon>Cytophagales</taxon>
        <taxon>Persicobacteraceae</taxon>
        <taxon>Persicobacter</taxon>
    </lineage>
</organism>
<protein>
    <submittedName>
        <fullName evidence="2">Uncharacterized protein</fullName>
    </submittedName>
</protein>
<gene>
    <name evidence="2" type="ORF">PEPS_24930</name>
</gene>
<keyword evidence="3" id="KW-1185">Reference proteome</keyword>
<keyword evidence="1" id="KW-1133">Transmembrane helix</keyword>
<proteinExistence type="predicted"/>
<accession>A0ABM7VGY5</accession>
<evidence type="ECO:0000313" key="2">
    <source>
        <dbReference type="EMBL" id="BDD00213.1"/>
    </source>
</evidence>
<name>A0ABM7VGY5_9BACT</name>
<reference evidence="2 3" key="1">
    <citation type="submission" date="2021-12" db="EMBL/GenBank/DDBJ databases">
        <title>Genome sequencing of bacteria with rrn-lacking chromosome and rrn-plasmid.</title>
        <authorList>
            <person name="Anda M."/>
            <person name="Iwasaki W."/>
        </authorList>
    </citation>
    <scope>NUCLEOTIDE SEQUENCE [LARGE SCALE GENOMIC DNA]</scope>
    <source>
        <strain evidence="2 3">NBRC 101262</strain>
    </source>
</reference>
<feature type="transmembrane region" description="Helical" evidence="1">
    <location>
        <begin position="50"/>
        <end position="68"/>
    </location>
</feature>
<feature type="transmembrane region" description="Helical" evidence="1">
    <location>
        <begin position="12"/>
        <end position="30"/>
    </location>
</feature>
<dbReference type="Proteomes" id="UP001354989">
    <property type="component" value="Chromosome"/>
</dbReference>
<evidence type="ECO:0000256" key="1">
    <source>
        <dbReference type="SAM" id="Phobius"/>
    </source>
</evidence>
<sequence>MISLVMIEAVSYVLLGFALFSLGSLLLGLWEPWRVLWFYDEAHRWRVVKWYGSAAMVFFVLYYLVGAFV</sequence>
<keyword evidence="1" id="KW-0812">Transmembrane</keyword>